<feature type="domain" description="Ig-like" evidence="10">
    <location>
        <begin position="400"/>
        <end position="494"/>
    </location>
</feature>
<keyword evidence="6" id="KW-1133">Transmembrane helix</keyword>
<keyword evidence="3" id="KW-0732">Signal</keyword>
<keyword evidence="8" id="KW-1015">Disulfide bond</keyword>
<keyword evidence="7" id="KW-0472">Membrane</keyword>
<dbReference type="FunFam" id="2.60.40.10:FF:000104">
    <property type="entry name" value="Down syndrome cell adhesion molecule b"/>
    <property type="match status" value="1"/>
</dbReference>
<feature type="domain" description="Ig-like" evidence="10">
    <location>
        <begin position="115"/>
        <end position="208"/>
    </location>
</feature>
<dbReference type="Pfam" id="PF13927">
    <property type="entry name" value="Ig_3"/>
    <property type="match status" value="4"/>
</dbReference>
<evidence type="ECO:0000256" key="1">
    <source>
        <dbReference type="ARBA" id="ARBA00004479"/>
    </source>
</evidence>
<evidence type="ECO:0000256" key="3">
    <source>
        <dbReference type="ARBA" id="ARBA00022729"/>
    </source>
</evidence>
<dbReference type="Gene3D" id="2.60.40.10">
    <property type="entry name" value="Immunoglobulins"/>
    <property type="match status" value="5"/>
</dbReference>
<dbReference type="SMART" id="SM00408">
    <property type="entry name" value="IGc2"/>
    <property type="match status" value="5"/>
</dbReference>
<dbReference type="Pfam" id="PF07679">
    <property type="entry name" value="I-set"/>
    <property type="match status" value="1"/>
</dbReference>
<dbReference type="FunFam" id="2.60.40.10:FF:000017">
    <property type="entry name" value="Down syndrome cell adhesion molecule b"/>
    <property type="match status" value="1"/>
</dbReference>
<keyword evidence="12" id="KW-1185">Reference proteome</keyword>
<dbReference type="InterPro" id="IPR013783">
    <property type="entry name" value="Ig-like_fold"/>
</dbReference>
<dbReference type="SUPFAM" id="SSF48726">
    <property type="entry name" value="Immunoglobulin"/>
    <property type="match status" value="5"/>
</dbReference>
<feature type="domain" description="Ig-like" evidence="10">
    <location>
        <begin position="212"/>
        <end position="298"/>
    </location>
</feature>
<organism evidence="11 12">
    <name type="scientific">Halocaridina rubra</name>
    <name type="common">Hawaiian red shrimp</name>
    <dbReference type="NCBI Taxonomy" id="373956"/>
    <lineage>
        <taxon>Eukaryota</taxon>
        <taxon>Metazoa</taxon>
        <taxon>Ecdysozoa</taxon>
        <taxon>Arthropoda</taxon>
        <taxon>Crustacea</taxon>
        <taxon>Multicrustacea</taxon>
        <taxon>Malacostraca</taxon>
        <taxon>Eumalacostraca</taxon>
        <taxon>Eucarida</taxon>
        <taxon>Decapoda</taxon>
        <taxon>Pleocyemata</taxon>
        <taxon>Caridea</taxon>
        <taxon>Atyoidea</taxon>
        <taxon>Atyidae</taxon>
        <taxon>Halocaridina</taxon>
    </lineage>
</organism>
<keyword evidence="4" id="KW-0677">Repeat</keyword>
<dbReference type="FunFam" id="2.60.40.10:FF:000032">
    <property type="entry name" value="palladin isoform X1"/>
    <property type="match status" value="1"/>
</dbReference>
<evidence type="ECO:0000313" key="12">
    <source>
        <dbReference type="Proteomes" id="UP001381693"/>
    </source>
</evidence>
<dbReference type="PANTHER" id="PTHR10075:SF100">
    <property type="entry name" value="FASCICLIN-2"/>
    <property type="match status" value="1"/>
</dbReference>
<sequence>YVCVVSSSVDSERAHTTLEVWAPLTAHISPQVQTVDVGGLATFNCSPEGFPQDTVTWLKDGEPLEVSERVRIMRERTVVVQDVQRTDRGMYQCLVSNLEGTAQGSAQLKLGDAAPQWLNTSGPRVLSPGDSVTLVCVVQGSPPPALSWTLRGLPVLTSDPRVQVSQMVDGEKVTGRLNISNIRVEDGGHWSCLAENRAGKVDFAGRLSVRGPPAIRSMRPVSVVAGKTARFDCVVAGFPIDTIYWEKNGVVLPVTERQKAHSNGSLEIDEVSRESDSGRYTCVAIAGDHVAKADLQVNVMVPPQIDERIFSLGSGFPAKSRARILCVVEKGDLPLSFSWTHDGRPLTHGPTLSERLLDEYTSILLFTSLREEDGGSYTCTATNAVASSSRTVNLIVKVAPSWKLEPEDSSVVVGADLVIGCGAHGSPTPTVTWRRAKGGLSRQYRPVEALGDNVEIALNNSLVISTIRRDQGGEFLCSAANGVGSDLSKSVKVTVKADARNPFGQPQLQCAQSLSTQIGLNEEILYIGNAGQRDFSNLLVVKWDIWMWIEVTMR</sequence>
<dbReference type="GO" id="GO:0005886">
    <property type="term" value="C:plasma membrane"/>
    <property type="evidence" value="ECO:0007669"/>
    <property type="project" value="TreeGrafter"/>
</dbReference>
<dbReference type="InterPro" id="IPR003599">
    <property type="entry name" value="Ig_sub"/>
</dbReference>
<comment type="caution">
    <text evidence="11">The sequence shown here is derived from an EMBL/GenBank/DDBJ whole genome shotgun (WGS) entry which is preliminary data.</text>
</comment>
<dbReference type="PROSITE" id="PS50835">
    <property type="entry name" value="IG_LIKE"/>
    <property type="match status" value="5"/>
</dbReference>
<dbReference type="GO" id="GO:0098632">
    <property type="term" value="F:cell-cell adhesion mediator activity"/>
    <property type="evidence" value="ECO:0007669"/>
    <property type="project" value="TreeGrafter"/>
</dbReference>
<dbReference type="GO" id="GO:0030424">
    <property type="term" value="C:axon"/>
    <property type="evidence" value="ECO:0007669"/>
    <property type="project" value="TreeGrafter"/>
</dbReference>
<dbReference type="AlphaFoldDB" id="A0AAN8WXQ3"/>
<dbReference type="InterPro" id="IPR003598">
    <property type="entry name" value="Ig_sub2"/>
</dbReference>
<dbReference type="EMBL" id="JAXCGZ010011692">
    <property type="protein sequence ID" value="KAK7074280.1"/>
    <property type="molecule type" value="Genomic_DNA"/>
</dbReference>
<keyword evidence="2" id="KW-0812">Transmembrane</keyword>
<dbReference type="Proteomes" id="UP001381693">
    <property type="component" value="Unassembled WGS sequence"/>
</dbReference>
<proteinExistence type="predicted"/>
<dbReference type="GO" id="GO:0007411">
    <property type="term" value="P:axon guidance"/>
    <property type="evidence" value="ECO:0007669"/>
    <property type="project" value="TreeGrafter"/>
</dbReference>
<feature type="domain" description="Ig-like" evidence="10">
    <location>
        <begin position="23"/>
        <end position="109"/>
    </location>
</feature>
<dbReference type="InterPro" id="IPR007110">
    <property type="entry name" value="Ig-like_dom"/>
</dbReference>
<name>A0AAN8WXQ3_HALRR</name>
<evidence type="ECO:0000256" key="7">
    <source>
        <dbReference type="ARBA" id="ARBA00023136"/>
    </source>
</evidence>
<evidence type="ECO:0000256" key="8">
    <source>
        <dbReference type="ARBA" id="ARBA00023157"/>
    </source>
</evidence>
<feature type="non-terminal residue" evidence="11">
    <location>
        <position position="1"/>
    </location>
</feature>
<evidence type="ECO:0000256" key="2">
    <source>
        <dbReference type="ARBA" id="ARBA00022692"/>
    </source>
</evidence>
<dbReference type="SMART" id="SM00409">
    <property type="entry name" value="IG"/>
    <property type="match status" value="5"/>
</dbReference>
<evidence type="ECO:0000256" key="9">
    <source>
        <dbReference type="ARBA" id="ARBA00023319"/>
    </source>
</evidence>
<evidence type="ECO:0000256" key="4">
    <source>
        <dbReference type="ARBA" id="ARBA00022737"/>
    </source>
</evidence>
<dbReference type="PANTHER" id="PTHR10075">
    <property type="entry name" value="BASIGIN RELATED"/>
    <property type="match status" value="1"/>
</dbReference>
<dbReference type="GO" id="GO:0070593">
    <property type="term" value="P:dendrite self-avoidance"/>
    <property type="evidence" value="ECO:0007669"/>
    <property type="project" value="TreeGrafter"/>
</dbReference>
<dbReference type="InterPro" id="IPR013098">
    <property type="entry name" value="Ig_I-set"/>
</dbReference>
<keyword evidence="9" id="KW-0393">Immunoglobulin domain</keyword>
<evidence type="ECO:0000256" key="5">
    <source>
        <dbReference type="ARBA" id="ARBA00022889"/>
    </source>
</evidence>
<accession>A0AAN8WXQ3</accession>
<dbReference type="FunFam" id="2.60.40.10:FF:000333">
    <property type="entry name" value="Down syndrome cell adhesion molecule"/>
    <property type="match status" value="1"/>
</dbReference>
<protein>
    <recommendedName>
        <fullName evidence="10">Ig-like domain-containing protein</fullName>
    </recommendedName>
</protein>
<feature type="domain" description="Ig-like" evidence="10">
    <location>
        <begin position="303"/>
        <end position="393"/>
    </location>
</feature>
<keyword evidence="5" id="KW-0130">Cell adhesion</keyword>
<evidence type="ECO:0000256" key="6">
    <source>
        <dbReference type="ARBA" id="ARBA00022989"/>
    </source>
</evidence>
<evidence type="ECO:0000259" key="10">
    <source>
        <dbReference type="PROSITE" id="PS50835"/>
    </source>
</evidence>
<reference evidence="11 12" key="1">
    <citation type="submission" date="2023-11" db="EMBL/GenBank/DDBJ databases">
        <title>Halocaridina rubra genome assembly.</title>
        <authorList>
            <person name="Smith C."/>
        </authorList>
    </citation>
    <scope>NUCLEOTIDE SEQUENCE [LARGE SCALE GENOMIC DNA]</scope>
    <source>
        <strain evidence="11">EP-1</strain>
        <tissue evidence="11">Whole</tissue>
    </source>
</reference>
<dbReference type="InterPro" id="IPR036179">
    <property type="entry name" value="Ig-like_dom_sf"/>
</dbReference>
<gene>
    <name evidence="11" type="ORF">SK128_018951</name>
</gene>
<evidence type="ECO:0000313" key="11">
    <source>
        <dbReference type="EMBL" id="KAK7074280.1"/>
    </source>
</evidence>
<dbReference type="GO" id="GO:0007156">
    <property type="term" value="P:homophilic cell adhesion via plasma membrane adhesion molecules"/>
    <property type="evidence" value="ECO:0007669"/>
    <property type="project" value="TreeGrafter"/>
</dbReference>
<comment type="subcellular location">
    <subcellularLocation>
        <location evidence="1">Membrane</location>
        <topology evidence="1">Single-pass type I membrane protein</topology>
    </subcellularLocation>
</comment>